<dbReference type="AlphaFoldDB" id="A0A2M3ZVN1"/>
<feature type="chain" id="PRO_5014973302" evidence="2">
    <location>
        <begin position="29"/>
        <end position="98"/>
    </location>
</feature>
<organism evidence="3">
    <name type="scientific">Anopheles braziliensis</name>
    <dbReference type="NCBI Taxonomy" id="58242"/>
    <lineage>
        <taxon>Eukaryota</taxon>
        <taxon>Metazoa</taxon>
        <taxon>Ecdysozoa</taxon>
        <taxon>Arthropoda</taxon>
        <taxon>Hexapoda</taxon>
        <taxon>Insecta</taxon>
        <taxon>Pterygota</taxon>
        <taxon>Neoptera</taxon>
        <taxon>Endopterygota</taxon>
        <taxon>Diptera</taxon>
        <taxon>Nematocera</taxon>
        <taxon>Culicoidea</taxon>
        <taxon>Culicidae</taxon>
        <taxon>Anophelinae</taxon>
        <taxon>Anopheles</taxon>
    </lineage>
</organism>
<name>A0A2M3ZVN1_9DIPT</name>
<sequence length="98" mass="11132">MLPWLHQSIFAPFLICYLAPSLFGSTKAQQTEENKDNTQHHSDHNRQQGSNRLKCSRQGGESSADTFTLLDQTTRHRIFGMIYVGEMRVPCTTNTTCV</sequence>
<feature type="compositionally biased region" description="Polar residues" evidence="1">
    <location>
        <begin position="47"/>
        <end position="67"/>
    </location>
</feature>
<protein>
    <submittedName>
        <fullName evidence="3">Putative secreted peptide</fullName>
    </submittedName>
</protein>
<evidence type="ECO:0000313" key="3">
    <source>
        <dbReference type="EMBL" id="MBW32569.1"/>
    </source>
</evidence>
<feature type="signal peptide" evidence="2">
    <location>
        <begin position="1"/>
        <end position="28"/>
    </location>
</feature>
<reference evidence="3" key="1">
    <citation type="submission" date="2018-01" db="EMBL/GenBank/DDBJ databases">
        <title>An insight into the sialome of Amazonian anophelines.</title>
        <authorList>
            <person name="Ribeiro J.M."/>
            <person name="Scarpassa V."/>
            <person name="Calvo E."/>
        </authorList>
    </citation>
    <scope>NUCLEOTIDE SEQUENCE</scope>
    <source>
        <tissue evidence="3">Salivary glands</tissue>
    </source>
</reference>
<feature type="compositionally biased region" description="Basic and acidic residues" evidence="1">
    <location>
        <begin position="30"/>
        <end position="46"/>
    </location>
</feature>
<evidence type="ECO:0000256" key="2">
    <source>
        <dbReference type="SAM" id="SignalP"/>
    </source>
</evidence>
<keyword evidence="2" id="KW-0732">Signal</keyword>
<proteinExistence type="predicted"/>
<accession>A0A2M3ZVN1</accession>
<evidence type="ECO:0000256" key="1">
    <source>
        <dbReference type="SAM" id="MobiDB-lite"/>
    </source>
</evidence>
<dbReference type="EMBL" id="GGFM01011818">
    <property type="protein sequence ID" value="MBW32569.1"/>
    <property type="molecule type" value="Transcribed_RNA"/>
</dbReference>
<feature type="region of interest" description="Disordered" evidence="1">
    <location>
        <begin position="27"/>
        <end position="67"/>
    </location>
</feature>